<protein>
    <recommendedName>
        <fullName evidence="3">BPI-like protein</fullName>
    </recommendedName>
</protein>
<proteinExistence type="predicted"/>
<accession>A0ABP1LEN9</accession>
<keyword evidence="2" id="KW-1185">Reference proteome</keyword>
<dbReference type="SUPFAM" id="SSF55394">
    <property type="entry name" value="Bactericidal permeability-increasing protein, BPI"/>
    <property type="match status" value="1"/>
</dbReference>
<evidence type="ECO:0000313" key="1">
    <source>
        <dbReference type="EMBL" id="CAL6081940.1"/>
    </source>
</evidence>
<dbReference type="PANTHER" id="PTHR46801">
    <property type="entry name" value="OS06G0309200 PROTEIN"/>
    <property type="match status" value="1"/>
</dbReference>
<dbReference type="Proteomes" id="UP001642409">
    <property type="component" value="Unassembled WGS sequence"/>
</dbReference>
<evidence type="ECO:0000313" key="2">
    <source>
        <dbReference type="Proteomes" id="UP001642409"/>
    </source>
</evidence>
<organism evidence="1 2">
    <name type="scientific">Hexamita inflata</name>
    <dbReference type="NCBI Taxonomy" id="28002"/>
    <lineage>
        <taxon>Eukaryota</taxon>
        <taxon>Metamonada</taxon>
        <taxon>Diplomonadida</taxon>
        <taxon>Hexamitidae</taxon>
        <taxon>Hexamitinae</taxon>
        <taxon>Hexamita</taxon>
    </lineage>
</organism>
<name>A0ABP1LEN9_9EUKA</name>
<evidence type="ECO:0008006" key="3">
    <source>
        <dbReference type="Google" id="ProtNLM"/>
    </source>
</evidence>
<reference evidence="1 2" key="1">
    <citation type="submission" date="2024-07" db="EMBL/GenBank/DDBJ databases">
        <authorList>
            <person name="Akdeniz Z."/>
        </authorList>
    </citation>
    <scope>NUCLEOTIDE SEQUENCE [LARGE SCALE GENOMIC DNA]</scope>
</reference>
<gene>
    <name evidence="1" type="ORF">HINF_LOCUS60732</name>
</gene>
<sequence length="508" mass="58829">MYMLYTNIVYMFVYKLEQYRNQCTKSILIYLLLLTIANHLNLNLSKFCILSTTQRQQIQYIQKMQTTQISTSQMIQLVQLGFSTFQCEQSIFPRTLYPQDSAQSIFFTQIGLQSYINNIMNGGILNIVGQRLPDVDTSFNLAGSEIHMMLTEMIVSEFSVDESEIVLKSNNAIPIVLANCKFVIRFNWRVFQASWPYNSDQGTGNVIVDQTDFSTLCSVNCDYKICPNHLLANILHADLRIGVLKVVLDGGSTWFFQSIVNLIMGVLHEEMQKIISHFMTNNLVDVLNNLFANYISYKENELDPSIIKDERFVSPWVIEDGYGYLLFSGYAYSRVNTSDEFITRDMLKDIVQNKFNAPFQLTVSEAAFNNYYYIYHKYQNAFSQPDVFQLLEPPVIEFLNSAAILTVKVAVNSSQAELKLIGTPHYLNHPDHFNKFVVYFQFEKYEINSEQQDLNLELLEQQVLAFINPVMQNKTIYIMINSKTYDAKQFIYILDSTDRVLRLIRRGD</sequence>
<comment type="caution">
    <text evidence="1">The sequence shown here is derived from an EMBL/GenBank/DDBJ whole genome shotgun (WGS) entry which is preliminary data.</text>
</comment>
<dbReference type="PANTHER" id="PTHR46801:SF2">
    <property type="entry name" value="LIPOPOLYSACCHARIDE-BINDING PROTEIN"/>
    <property type="match status" value="1"/>
</dbReference>
<dbReference type="InterPro" id="IPR045897">
    <property type="entry name" value="BPI/LBP_pln"/>
</dbReference>
<dbReference type="Gene3D" id="3.15.10.10">
    <property type="entry name" value="Bactericidal permeability-increasing protein, domain 1"/>
    <property type="match status" value="1"/>
</dbReference>
<dbReference type="InterPro" id="IPR017943">
    <property type="entry name" value="Bactericidal_perm-incr_a/b_dom"/>
</dbReference>
<dbReference type="EMBL" id="CAXDID020000358">
    <property type="protein sequence ID" value="CAL6081940.1"/>
    <property type="molecule type" value="Genomic_DNA"/>
</dbReference>